<comment type="caution">
    <text evidence="3">The sequence shown here is derived from an EMBL/GenBank/DDBJ whole genome shotgun (WGS) entry which is preliminary data.</text>
</comment>
<feature type="domain" description="ATPase BadF/BadG/BcrA/BcrD type" evidence="1">
    <location>
        <begin position="9"/>
        <end position="259"/>
    </location>
</feature>
<dbReference type="CDD" id="cd24035">
    <property type="entry name" value="ASKHA_NBD_O66634-like_rpt2"/>
    <property type="match status" value="1"/>
</dbReference>
<dbReference type="EMBL" id="SNRY01000240">
    <property type="protein sequence ID" value="KAA6344015.1"/>
    <property type="molecule type" value="Genomic_DNA"/>
</dbReference>
<evidence type="ECO:0000313" key="3">
    <source>
        <dbReference type="EMBL" id="KAA6344015.1"/>
    </source>
</evidence>
<reference evidence="3" key="1">
    <citation type="submission" date="2019-03" db="EMBL/GenBank/DDBJ databases">
        <title>Single cell metagenomics reveals metabolic interactions within the superorganism composed of flagellate Streblomastix strix and complex community of Bacteroidetes bacteria on its surface.</title>
        <authorList>
            <person name="Treitli S.C."/>
            <person name="Kolisko M."/>
            <person name="Husnik F."/>
            <person name="Keeling P."/>
            <person name="Hampl V."/>
        </authorList>
    </citation>
    <scope>NUCLEOTIDE SEQUENCE</scope>
    <source>
        <strain evidence="3">STM</strain>
    </source>
</reference>
<evidence type="ECO:0000259" key="1">
    <source>
        <dbReference type="Pfam" id="PF01869"/>
    </source>
</evidence>
<feature type="domain" description="ATPase BadF/BadG/BcrA/BcrD type" evidence="1">
    <location>
        <begin position="328"/>
        <end position="585"/>
    </location>
</feature>
<protein>
    <submittedName>
        <fullName evidence="3">2-hydroxyisocaproyl-CoA dehydratase activator</fullName>
        <ecNumber evidence="3">3.-.-.-</ecNumber>
    </submittedName>
</protein>
<dbReference type="SUPFAM" id="SSF53067">
    <property type="entry name" value="Actin-like ATPase domain"/>
    <property type="match status" value="2"/>
</dbReference>
<evidence type="ECO:0000259" key="2">
    <source>
        <dbReference type="Pfam" id="PF09989"/>
    </source>
</evidence>
<dbReference type="InterPro" id="IPR002731">
    <property type="entry name" value="ATPase_BadF"/>
</dbReference>
<proteinExistence type="predicted"/>
<name>A0A5J4SEY9_9ZZZZ</name>
<sequence length="1409" mass="156674">MITNSYRMGLDVGSTTAKIIITDDYGTVLFSKYERHHANILETTVNFFHEVKRQITDERPIAITITGSIGMGLAEKYDLPFIQEVVAATEFVKKMHPQISTIIDIGGEDAKIVYLKPNGNSDLRMNGNCAGGTGAFIDQMALLLDVPVESMGALAEQSKHTYPIASRCGVFSKTDVQNLISKNVSKSDIAASVFHAVAVQTIVTLSHGCEVVPKILFCGGPFTFIPALRQAFINYLHLSPDDYLVPENANIIPAWGASLACTQDRKFTLNELISILTGNGVKGGGVKQTARLPRIFHSEEEYTAWKAKKDSSRISQTPLNKHMGYAYLGIDSGSTTTKIVITDEQDRILFSYYSPNRGNPIDTVKKGLWELSDQCRSIGIELQIKGSCSTGYGEDLVKAAFNLDRGVIETIAHYAAARKINPNVSFILDIGGQDMKAIFVENGMLSRMEINEACSSGCGSFIEAFARSLNYPVETFVGEACLADSPCDLGTRCTVFMNSKVKQVLREGASIGDIAAGLSYSVVKNCLYKVLKLKKADELGKEIVVQGGTMRNDAIVRALELLTETDVSRSNLPELMGAYGCALYARSSVAKRNTETVFLNELLQTVDYTTRQVQCRGCENRCFVHKYAFANKNVYYSGNKCEKVFSNQGAHAVKGRNLSAEKYGLLFNRKNKTEDAKLTMGVPRGLNIYENYPFWQALFDKCGIKTILSDPSTFYSYEAGVHSVMSDNICFPAKLMHSHIYDLVRKKVDRIFMPYVIFEKKERKESANSYNCPIVTGYAEVIKSAVHPNIPVDSPIITFQNTELLTKQCAEYLQEFGIEKQTIKKAVREALATQIDYEQEVCELNRQVYARNKAEGKLTILLAGRPYHTDPLIQHKLSDMISGMGVTVITEDIVRDENVGDIDKTFLVSQWAYINRIFYAAQWVAKQGNDVHFVQMTSFGCGPDAFLIDEIKSILGRHGKSLTLLKIDDVNNIGSIKLRVRSVIESLKFNHSASRKMEPFLTTKKFTVEDRKRTILAPYFTDYISPLVPPVLKLAGYNVEVLPESNNDSAECGLMYANNEVCYPATLVVGDLIKALKSGKYDISQTAVIITQTGGQCRASNYIALIRKGIVEAGYPEVPVLSLAMGDSMVNEQPGFSINWMKIMPVALAAILFSDCIAKFYHASAVREKNKGEARRLRQHYLDEAGKLILANKVGALYKLVETAAKHFNEIIIPADNLPKVGLVGEIYLKFNGFANKNVAEWLIERKIEVMPPLLTGFFTQVFVNRKENLRTHLEKAGMFEPIYDLLHKLVQSKIEKINRLASSFRYFTPITNIFEEAEHGKEIITLSAQFGEGWLLPAEIVSFAKEGTNNVISLQPFGCIANHIVSKGVEKKIKTLYPQMNLLSLDYDSGVSEVNIINRLLLLTNSLK</sequence>
<dbReference type="EC" id="3.-.-.-" evidence="3"/>
<organism evidence="3">
    <name type="scientific">termite gut metagenome</name>
    <dbReference type="NCBI Taxonomy" id="433724"/>
    <lineage>
        <taxon>unclassified sequences</taxon>
        <taxon>metagenomes</taxon>
        <taxon>organismal metagenomes</taxon>
    </lineage>
</organism>
<dbReference type="PANTHER" id="PTHR32329">
    <property type="entry name" value="BIFUNCTIONAL PROTEIN [INCLUDES 2-HYDROXYACYL-COA DEHYDRATASE (N-TER) AND ITS ACTIVATOR DOMAIN (C_TERM)-RELATED"/>
    <property type="match status" value="1"/>
</dbReference>
<dbReference type="GO" id="GO:0016787">
    <property type="term" value="F:hydrolase activity"/>
    <property type="evidence" value="ECO:0007669"/>
    <property type="project" value="UniProtKB-KW"/>
</dbReference>
<dbReference type="Pfam" id="PF09989">
    <property type="entry name" value="DUF2229"/>
    <property type="match status" value="1"/>
</dbReference>
<dbReference type="InterPro" id="IPR043129">
    <property type="entry name" value="ATPase_NBD"/>
</dbReference>
<dbReference type="PANTHER" id="PTHR32329:SF4">
    <property type="entry name" value="ACTIVATOR OF 2-HYDROXYACYL-COA DEHYDRATASE"/>
    <property type="match status" value="1"/>
</dbReference>
<gene>
    <name evidence="3" type="ORF">EZS27_008345</name>
</gene>
<accession>A0A5J4SEY9</accession>
<dbReference type="InterPro" id="IPR051805">
    <property type="entry name" value="Dehydratase_Activator_Redct"/>
</dbReference>
<dbReference type="CDD" id="cd24034">
    <property type="entry name" value="ASKHA_NBD_O66634-like_rpt1"/>
    <property type="match status" value="1"/>
</dbReference>
<dbReference type="Gene3D" id="3.30.420.40">
    <property type="match status" value="4"/>
</dbReference>
<dbReference type="InterPro" id="IPR018709">
    <property type="entry name" value="CoA_activase_DUF2229"/>
</dbReference>
<feature type="domain" description="DUF2229" evidence="2">
    <location>
        <begin position="679"/>
        <end position="894"/>
    </location>
</feature>
<dbReference type="Pfam" id="PF01869">
    <property type="entry name" value="BcrAD_BadFG"/>
    <property type="match status" value="2"/>
</dbReference>
<keyword evidence="3" id="KW-0378">Hydrolase</keyword>